<evidence type="ECO:0000313" key="10">
    <source>
        <dbReference type="Proteomes" id="UP000034785"/>
    </source>
</evidence>
<dbReference type="Gene3D" id="1.20.1440.120">
    <property type="entry name" value="Recombination protein O, C-terminal domain"/>
    <property type="match status" value="1"/>
</dbReference>
<evidence type="ECO:0000256" key="3">
    <source>
        <dbReference type="ARBA" id="ARBA00022763"/>
    </source>
</evidence>
<gene>
    <name evidence="7" type="primary">recO</name>
    <name evidence="9" type="ORF">UV41_C0018G0013</name>
</gene>
<reference evidence="9 10" key="1">
    <citation type="journal article" date="2015" name="Nature">
        <title>rRNA introns, odd ribosomes, and small enigmatic genomes across a large radiation of phyla.</title>
        <authorList>
            <person name="Brown C.T."/>
            <person name="Hug L.A."/>
            <person name="Thomas B.C."/>
            <person name="Sharon I."/>
            <person name="Castelle C.J."/>
            <person name="Singh A."/>
            <person name="Wilkins M.J."/>
            <person name="Williams K.H."/>
            <person name="Banfield J.F."/>
        </authorList>
    </citation>
    <scope>NUCLEOTIDE SEQUENCE [LARGE SCALE GENOMIC DNA]</scope>
</reference>
<evidence type="ECO:0000256" key="2">
    <source>
        <dbReference type="ARBA" id="ARBA00021310"/>
    </source>
</evidence>
<comment type="caution">
    <text evidence="9">The sequence shown here is derived from an EMBL/GenBank/DDBJ whole genome shotgun (WGS) entry which is preliminary data.</text>
</comment>
<dbReference type="SUPFAM" id="SSF50249">
    <property type="entry name" value="Nucleic acid-binding proteins"/>
    <property type="match status" value="1"/>
</dbReference>
<evidence type="ECO:0000256" key="7">
    <source>
        <dbReference type="HAMAP-Rule" id="MF_00201"/>
    </source>
</evidence>
<dbReference type="InterPro" id="IPR042242">
    <property type="entry name" value="RecO_C"/>
</dbReference>
<protein>
    <recommendedName>
        <fullName evidence="2 7">DNA repair protein RecO</fullName>
    </recommendedName>
    <alternativeName>
        <fullName evidence="6 7">Recombination protein O</fullName>
    </alternativeName>
</protein>
<dbReference type="InterPro" id="IPR012340">
    <property type="entry name" value="NA-bd_OB-fold"/>
</dbReference>
<dbReference type="Proteomes" id="UP000034785">
    <property type="component" value="Unassembled WGS sequence"/>
</dbReference>
<dbReference type="InterPro" id="IPR022572">
    <property type="entry name" value="DNA_rep/recomb_RecO_N"/>
</dbReference>
<accession>A0A0G1BB88</accession>
<evidence type="ECO:0000259" key="8">
    <source>
        <dbReference type="Pfam" id="PF11967"/>
    </source>
</evidence>
<name>A0A0G1BB88_9BACT</name>
<dbReference type="GO" id="GO:0006310">
    <property type="term" value="P:DNA recombination"/>
    <property type="evidence" value="ECO:0007669"/>
    <property type="project" value="UniProtKB-UniRule"/>
</dbReference>
<comment type="function">
    <text evidence="7">Involved in DNA repair and RecF pathway recombination.</text>
</comment>
<comment type="similarity">
    <text evidence="1 7">Belongs to the RecO family.</text>
</comment>
<dbReference type="Pfam" id="PF02565">
    <property type="entry name" value="RecO_C"/>
    <property type="match status" value="1"/>
</dbReference>
<dbReference type="InterPro" id="IPR037278">
    <property type="entry name" value="ARFGAP/RecO"/>
</dbReference>
<organism evidence="9 10">
    <name type="scientific">Candidatus Daviesbacteria bacterium GW2011_GWA2_42_7</name>
    <dbReference type="NCBI Taxonomy" id="1618425"/>
    <lineage>
        <taxon>Bacteria</taxon>
        <taxon>Candidatus Daviesiibacteriota</taxon>
    </lineage>
</organism>
<dbReference type="NCBIfam" id="TIGR00613">
    <property type="entry name" value="reco"/>
    <property type="match status" value="1"/>
</dbReference>
<keyword evidence="3 7" id="KW-0227">DNA damage</keyword>
<dbReference type="GO" id="GO:0006302">
    <property type="term" value="P:double-strand break repair"/>
    <property type="evidence" value="ECO:0007669"/>
    <property type="project" value="TreeGrafter"/>
</dbReference>
<dbReference type="GO" id="GO:0043590">
    <property type="term" value="C:bacterial nucleoid"/>
    <property type="evidence" value="ECO:0007669"/>
    <property type="project" value="TreeGrafter"/>
</dbReference>
<evidence type="ECO:0000256" key="5">
    <source>
        <dbReference type="ARBA" id="ARBA00023204"/>
    </source>
</evidence>
<dbReference type="Gene3D" id="2.40.50.140">
    <property type="entry name" value="Nucleic acid-binding proteins"/>
    <property type="match status" value="1"/>
</dbReference>
<dbReference type="InterPro" id="IPR003717">
    <property type="entry name" value="RecO"/>
</dbReference>
<dbReference type="PANTHER" id="PTHR33991:SF1">
    <property type="entry name" value="DNA REPAIR PROTEIN RECO"/>
    <property type="match status" value="1"/>
</dbReference>
<dbReference type="Pfam" id="PF11967">
    <property type="entry name" value="RecO_N"/>
    <property type="match status" value="1"/>
</dbReference>
<keyword evidence="4 7" id="KW-0233">DNA recombination</keyword>
<evidence type="ECO:0000256" key="4">
    <source>
        <dbReference type="ARBA" id="ARBA00023172"/>
    </source>
</evidence>
<dbReference type="EMBL" id="LCEJ01000018">
    <property type="protein sequence ID" value="KKS70620.1"/>
    <property type="molecule type" value="Genomic_DNA"/>
</dbReference>
<sequence length="215" mass="24417">MAVVTTEGIIVRRSNFGEADRILTIITPYKGKIKVVAKGVRRITSRRGGNVELLNKVKLQVFQGKSLAILTEAQSLETFPKIKSDLTLLSYASHLVEVAERLLPEEQSNPAAYNLLATALHLLERNSRQIFIRAFEVKILSVLGFFSLEGLEGLERTMGIRVILEKLQSESWEEIAKVELKPDQALEVERILRYYIEKVLEGKLRSMEVLNKLRK</sequence>
<feature type="domain" description="DNA replication/recombination mediator RecO N-terminal" evidence="8">
    <location>
        <begin position="1"/>
        <end position="79"/>
    </location>
</feature>
<evidence type="ECO:0000256" key="6">
    <source>
        <dbReference type="ARBA" id="ARBA00033409"/>
    </source>
</evidence>
<keyword evidence="5 7" id="KW-0234">DNA repair</keyword>
<dbReference type="SUPFAM" id="SSF57863">
    <property type="entry name" value="ArfGap/RecO-like zinc finger"/>
    <property type="match status" value="1"/>
</dbReference>
<proteinExistence type="inferred from homology"/>
<dbReference type="AlphaFoldDB" id="A0A0G1BB88"/>
<dbReference type="PANTHER" id="PTHR33991">
    <property type="entry name" value="DNA REPAIR PROTEIN RECO"/>
    <property type="match status" value="1"/>
</dbReference>
<evidence type="ECO:0000256" key="1">
    <source>
        <dbReference type="ARBA" id="ARBA00007452"/>
    </source>
</evidence>
<dbReference type="HAMAP" id="MF_00201">
    <property type="entry name" value="RecO"/>
    <property type="match status" value="1"/>
</dbReference>
<evidence type="ECO:0000313" key="9">
    <source>
        <dbReference type="EMBL" id="KKS70620.1"/>
    </source>
</evidence>